<dbReference type="AlphaFoldDB" id="A0A558DG28"/>
<accession>A0A558DG28</accession>
<dbReference type="Proteomes" id="UP000317355">
    <property type="component" value="Unassembled WGS sequence"/>
</dbReference>
<proteinExistence type="predicted"/>
<evidence type="ECO:0000313" key="1">
    <source>
        <dbReference type="EMBL" id="TVT59987.1"/>
    </source>
</evidence>
<name>A0A558DG28_9GAMM</name>
<sequence length="139" mass="15985">MSWHDVHVHGFRLVEGEHGAGELVLDIDYILEWLRDEESFRFRIAPATLQFHQISNLRFYLDYATPTIGIVPFSLNAITRAPATYRTGYKTFRWNLEINCPVGECSFECPGFTQTLRAPEQISNLQRLLPSERGEINGV</sequence>
<reference evidence="1 2" key="1">
    <citation type="submission" date="2019-07" db="EMBL/GenBank/DDBJ databases">
        <title>The pathways for chlorine oxyanion respiration interact through the shared metabolite chlorate.</title>
        <authorList>
            <person name="Barnum T.P."/>
            <person name="Cheng Y."/>
            <person name="Hill K.A."/>
            <person name="Lucas L.N."/>
            <person name="Carlson H.K."/>
            <person name="Coates J.D."/>
        </authorList>
    </citation>
    <scope>NUCLEOTIDE SEQUENCE [LARGE SCALE GENOMIC DNA]</scope>
    <source>
        <strain evidence="1">BK-3</strain>
    </source>
</reference>
<dbReference type="EMBL" id="VMRY01000003">
    <property type="protein sequence ID" value="TVT59987.1"/>
    <property type="molecule type" value="Genomic_DNA"/>
</dbReference>
<protein>
    <submittedName>
        <fullName evidence="1">Uncharacterized protein</fullName>
    </submittedName>
</protein>
<comment type="caution">
    <text evidence="1">The sequence shown here is derived from an EMBL/GenBank/DDBJ whole genome shotgun (WGS) entry which is preliminary data.</text>
</comment>
<evidence type="ECO:0000313" key="2">
    <source>
        <dbReference type="Proteomes" id="UP000317355"/>
    </source>
</evidence>
<organism evidence="1 2">
    <name type="scientific">Sedimenticola thiotaurini</name>
    <dbReference type="NCBI Taxonomy" id="1543721"/>
    <lineage>
        <taxon>Bacteria</taxon>
        <taxon>Pseudomonadati</taxon>
        <taxon>Pseudomonadota</taxon>
        <taxon>Gammaproteobacteria</taxon>
        <taxon>Chromatiales</taxon>
        <taxon>Sedimenticolaceae</taxon>
        <taxon>Sedimenticola</taxon>
    </lineage>
</organism>
<gene>
    <name evidence="1" type="ORF">FHK82_03160</name>
</gene>